<dbReference type="RefSeq" id="WP_163674755.1">
    <property type="nucleotide sequence ID" value="NZ_AP022570.1"/>
</dbReference>
<dbReference type="KEGG" id="mpof:MPOR_28840"/>
<dbReference type="EMBL" id="AP022570">
    <property type="protein sequence ID" value="BBX51858.1"/>
    <property type="molecule type" value="Genomic_DNA"/>
</dbReference>
<dbReference type="AlphaFoldDB" id="A0A6N4VCR1"/>
<dbReference type="GO" id="GO:0005506">
    <property type="term" value="F:iron ion binding"/>
    <property type="evidence" value="ECO:0007669"/>
    <property type="project" value="InterPro"/>
</dbReference>
<dbReference type="Proteomes" id="UP000466785">
    <property type="component" value="Chromosome"/>
</dbReference>
<keyword evidence="2" id="KW-1185">Reference proteome</keyword>
<gene>
    <name evidence="1" type="ORF">MPOR_28840</name>
</gene>
<name>A0A6N4VCR1_9MYCO</name>
<evidence type="ECO:0000313" key="2">
    <source>
        <dbReference type="Proteomes" id="UP000466785"/>
    </source>
</evidence>
<dbReference type="Gene3D" id="1.10.630.10">
    <property type="entry name" value="Cytochrome P450"/>
    <property type="match status" value="1"/>
</dbReference>
<sequence>MSGQPRSRRLAQLVEARSNGAGCDDAAAVVLGPQRCALYAALGVPQRDWWPLARWADRAATGEVRAALHAYADVLVADRCRLPGDDVVSDLIAYDADGDALTADEIRDIVTALLAADESAVFDQPV</sequence>
<accession>A0A6N4VCR1</accession>
<evidence type="ECO:0000313" key="1">
    <source>
        <dbReference type="EMBL" id="BBX51858.1"/>
    </source>
</evidence>
<dbReference type="GO" id="GO:0004497">
    <property type="term" value="F:monooxygenase activity"/>
    <property type="evidence" value="ECO:0007669"/>
    <property type="project" value="InterPro"/>
</dbReference>
<dbReference type="GO" id="GO:0020037">
    <property type="term" value="F:heme binding"/>
    <property type="evidence" value="ECO:0007669"/>
    <property type="project" value="InterPro"/>
</dbReference>
<dbReference type="GO" id="GO:0016705">
    <property type="term" value="F:oxidoreductase activity, acting on paired donors, with incorporation or reduction of molecular oxygen"/>
    <property type="evidence" value="ECO:0007669"/>
    <property type="project" value="InterPro"/>
</dbReference>
<dbReference type="InterPro" id="IPR036396">
    <property type="entry name" value="Cyt_P450_sf"/>
</dbReference>
<dbReference type="SUPFAM" id="SSF48264">
    <property type="entry name" value="Cytochrome P450"/>
    <property type="match status" value="1"/>
</dbReference>
<protein>
    <submittedName>
        <fullName evidence="1">Uncharacterized protein</fullName>
    </submittedName>
</protein>
<reference evidence="1 2" key="1">
    <citation type="journal article" date="2019" name="Emerg. Microbes Infect.">
        <title>Comprehensive subspecies identification of 175 nontuberculous mycobacteria species based on 7547 genomic profiles.</title>
        <authorList>
            <person name="Matsumoto Y."/>
            <person name="Kinjo T."/>
            <person name="Motooka D."/>
            <person name="Nabeya D."/>
            <person name="Jung N."/>
            <person name="Uechi K."/>
            <person name="Horii T."/>
            <person name="Iida T."/>
            <person name="Fujita J."/>
            <person name="Nakamura S."/>
        </authorList>
    </citation>
    <scope>NUCLEOTIDE SEQUENCE [LARGE SCALE GENOMIC DNA]</scope>
    <source>
        <strain evidence="1 2">JCM 12603</strain>
    </source>
</reference>
<organism evidence="1 2">
    <name type="scientific">Mycolicibacterium poriferae</name>
    <dbReference type="NCBI Taxonomy" id="39694"/>
    <lineage>
        <taxon>Bacteria</taxon>
        <taxon>Bacillati</taxon>
        <taxon>Actinomycetota</taxon>
        <taxon>Actinomycetes</taxon>
        <taxon>Mycobacteriales</taxon>
        <taxon>Mycobacteriaceae</taxon>
        <taxon>Mycolicibacterium</taxon>
    </lineage>
</organism>
<proteinExistence type="predicted"/>